<keyword evidence="11" id="KW-0206">Cytoskeleton</keyword>
<dbReference type="PANTHER" id="PTHR14320">
    <property type="entry name" value="COILED-COIL DOMAIN-CONTAINING PROTEIN 181"/>
    <property type="match status" value="1"/>
</dbReference>
<evidence type="ECO:0000256" key="3">
    <source>
        <dbReference type="ARBA" id="ARBA00004245"/>
    </source>
</evidence>
<comment type="subcellular location">
    <subcellularLocation>
        <location evidence="2">Cell projection</location>
        <location evidence="2">Cilium</location>
        <location evidence="2">Flagellum</location>
    </subcellularLocation>
    <subcellularLocation>
        <location evidence="3">Cytoplasm</location>
        <location evidence="3">Cytoskeleton</location>
    </subcellularLocation>
</comment>
<reference evidence="15 16" key="1">
    <citation type="journal article" date="2018" name="Sci. Rep.">
        <title>Genomic signatures of local adaptation to the degree of environmental predictability in rotifers.</title>
        <authorList>
            <person name="Franch-Gras L."/>
            <person name="Hahn C."/>
            <person name="Garcia-Roger E.M."/>
            <person name="Carmona M.J."/>
            <person name="Serra M."/>
            <person name="Gomez A."/>
        </authorList>
    </citation>
    <scope>NUCLEOTIDE SEQUENCE [LARGE SCALE GENOMIC DNA]</scope>
    <source>
        <strain evidence="15">HYR1</strain>
    </source>
</reference>
<evidence type="ECO:0000256" key="6">
    <source>
        <dbReference type="ARBA" id="ARBA00022490"/>
    </source>
</evidence>
<dbReference type="PANTHER" id="PTHR14320:SF2">
    <property type="entry name" value="COILED-COIL DOMAIN-CONTAINING PROTEIN 181"/>
    <property type="match status" value="1"/>
</dbReference>
<comment type="function">
    <text evidence="1">Microtubule-binding protein that localizes to the microtubular manchette of elongating spermatids.</text>
</comment>
<comment type="subunit">
    <text evidence="13">Homodimer. Interacts with HOOK1. Interacts with HOOK2. Interacts with HOOK3.</text>
</comment>
<keyword evidence="9" id="KW-0175">Coiled coil</keyword>
<feature type="region of interest" description="Disordered" evidence="14">
    <location>
        <begin position="298"/>
        <end position="354"/>
    </location>
</feature>
<evidence type="ECO:0000256" key="5">
    <source>
        <dbReference type="ARBA" id="ARBA00022306"/>
    </source>
</evidence>
<feature type="compositionally biased region" description="Basic and acidic residues" evidence="14">
    <location>
        <begin position="316"/>
        <end position="328"/>
    </location>
</feature>
<sequence length="530" mass="62208">MNGITRSNFGLNKSDLYAPHINSIKKFSNKIAMNQNQNLSDILRDEQTASPDPDLYLDGHNFGDEDLYDFSNVKPTLNLGASDDEEEDEINFDYGYGYDYERVIKERLKIANQEFSNEPVVDKERPTTVSFDNTVKAFDIPKDDPENEKKEIVVVPLNDTVEKKDPDAFMNKIKEAIQRYDEMNRHNELTNEYNDENDDVEEYFKMLSNHHANLVKNSTPSPPSRNSPEMDKSNLELISKIVDSKETDSETKFPSPIPQLSPQINSPELQKTEENNVLIEKDGKFELISADEYTALEKNKQILPHPPQRPKTSNNEFRKSKLLNDKVQRVSGSSDPKKNRAKSHSPVGKHLTPEYAKDYKSPYQATIRITKPVESAEARRKRLQEEEEKKKLNQEVFEAWVKMKERQLLEQRLKTDEKKSNRTVKNKITYENWLQKKREQVQREKDYQKRLEQVIMLDKRKSTHEERSKAFKEWISRKLREKNEMVRIEKLENKKWVSKRRRSRKQQRLSQALEMANTYGYSSSYLKAGF</sequence>
<proteinExistence type="inferred from homology"/>
<evidence type="ECO:0000256" key="12">
    <source>
        <dbReference type="ARBA" id="ARBA00023273"/>
    </source>
</evidence>
<organism evidence="15 16">
    <name type="scientific">Brachionus plicatilis</name>
    <name type="common">Marine rotifer</name>
    <name type="synonym">Brachionus muelleri</name>
    <dbReference type="NCBI Taxonomy" id="10195"/>
    <lineage>
        <taxon>Eukaryota</taxon>
        <taxon>Metazoa</taxon>
        <taxon>Spiralia</taxon>
        <taxon>Gnathifera</taxon>
        <taxon>Rotifera</taxon>
        <taxon>Eurotatoria</taxon>
        <taxon>Monogononta</taxon>
        <taxon>Pseudotrocha</taxon>
        <taxon>Ploima</taxon>
        <taxon>Brachionidae</taxon>
        <taxon>Brachionus</taxon>
    </lineage>
</organism>
<evidence type="ECO:0000256" key="9">
    <source>
        <dbReference type="ARBA" id="ARBA00023054"/>
    </source>
</evidence>
<evidence type="ECO:0000256" key="14">
    <source>
        <dbReference type="SAM" id="MobiDB-lite"/>
    </source>
</evidence>
<evidence type="ECO:0000313" key="15">
    <source>
        <dbReference type="EMBL" id="RNA05800.1"/>
    </source>
</evidence>
<keyword evidence="10" id="KW-0969">Cilium</keyword>
<evidence type="ECO:0000256" key="11">
    <source>
        <dbReference type="ARBA" id="ARBA00023212"/>
    </source>
</evidence>
<feature type="region of interest" description="Disordered" evidence="14">
    <location>
        <begin position="244"/>
        <end position="270"/>
    </location>
</feature>
<evidence type="ECO:0000256" key="1">
    <source>
        <dbReference type="ARBA" id="ARBA00002213"/>
    </source>
</evidence>
<evidence type="ECO:0000256" key="8">
    <source>
        <dbReference type="ARBA" id="ARBA00022846"/>
    </source>
</evidence>
<dbReference type="OrthoDB" id="10487381at2759"/>
<comment type="caution">
    <text evidence="15">The sequence shown here is derived from an EMBL/GenBank/DDBJ whole genome shotgun (WGS) entry which is preliminary data.</text>
</comment>
<keyword evidence="7" id="KW-0493">Microtubule</keyword>
<dbReference type="STRING" id="10195.A0A3M7Q2Y3"/>
<evidence type="ECO:0000256" key="2">
    <source>
        <dbReference type="ARBA" id="ARBA00004230"/>
    </source>
</evidence>
<dbReference type="GO" id="GO:0031514">
    <property type="term" value="C:motile cilium"/>
    <property type="evidence" value="ECO:0007669"/>
    <property type="project" value="UniProtKB-SubCell"/>
</dbReference>
<dbReference type="GO" id="GO:0008017">
    <property type="term" value="F:microtubule binding"/>
    <property type="evidence" value="ECO:0007669"/>
    <property type="project" value="InterPro"/>
</dbReference>
<dbReference type="GO" id="GO:0005874">
    <property type="term" value="C:microtubule"/>
    <property type="evidence" value="ECO:0007669"/>
    <property type="project" value="UniProtKB-KW"/>
</dbReference>
<accession>A0A3M7Q2Y3</accession>
<keyword evidence="16" id="KW-1185">Reference proteome</keyword>
<dbReference type="InterPro" id="IPR026687">
    <property type="entry name" value="CCDC181"/>
</dbReference>
<keyword evidence="6" id="KW-0963">Cytoplasm</keyword>
<name>A0A3M7Q2Y3_BRAPC</name>
<evidence type="ECO:0000256" key="10">
    <source>
        <dbReference type="ARBA" id="ARBA00023069"/>
    </source>
</evidence>
<gene>
    <name evidence="15" type="ORF">BpHYR1_046195</name>
</gene>
<dbReference type="EMBL" id="REGN01007599">
    <property type="protein sequence ID" value="RNA05800.1"/>
    <property type="molecule type" value="Genomic_DNA"/>
</dbReference>
<evidence type="ECO:0000256" key="13">
    <source>
        <dbReference type="ARBA" id="ARBA00047162"/>
    </source>
</evidence>
<evidence type="ECO:0000256" key="4">
    <source>
        <dbReference type="ARBA" id="ARBA00005737"/>
    </source>
</evidence>
<dbReference type="Proteomes" id="UP000276133">
    <property type="component" value="Unassembled WGS sequence"/>
</dbReference>
<comment type="similarity">
    <text evidence="4">Belongs to the CCDC181 family.</text>
</comment>
<evidence type="ECO:0000313" key="16">
    <source>
        <dbReference type="Proteomes" id="UP000276133"/>
    </source>
</evidence>
<feature type="compositionally biased region" description="Polar residues" evidence="14">
    <location>
        <begin position="258"/>
        <end position="269"/>
    </location>
</feature>
<keyword evidence="8" id="KW-0282">Flagellum</keyword>
<protein>
    <recommendedName>
        <fullName evidence="5">Coiled-coil domain-containing protein 181</fullName>
    </recommendedName>
</protein>
<evidence type="ECO:0000256" key="7">
    <source>
        <dbReference type="ARBA" id="ARBA00022701"/>
    </source>
</evidence>
<keyword evidence="12" id="KW-0966">Cell projection</keyword>
<dbReference type="AlphaFoldDB" id="A0A3M7Q2Y3"/>